<dbReference type="RefSeq" id="WP_315946931.1">
    <property type="nucleotide sequence ID" value="NZ_JAWCUA010000007.1"/>
</dbReference>
<evidence type="ECO:0000256" key="4">
    <source>
        <dbReference type="ARBA" id="ARBA00022989"/>
    </source>
</evidence>
<keyword evidence="3 6" id="KW-0812">Transmembrane</keyword>
<comment type="subcellular location">
    <subcellularLocation>
        <location evidence="1">Cell membrane</location>
        <topology evidence="1">Multi-pass membrane protein</topology>
    </subcellularLocation>
</comment>
<name>A0ABU3R0V5_9GAMM</name>
<keyword evidence="9" id="KW-1185">Reference proteome</keyword>
<proteinExistence type="predicted"/>
<dbReference type="InterPro" id="IPR051791">
    <property type="entry name" value="Pra-immunoreactive"/>
</dbReference>
<evidence type="ECO:0000313" key="8">
    <source>
        <dbReference type="EMBL" id="MDU0113316.1"/>
    </source>
</evidence>
<dbReference type="Pfam" id="PF06271">
    <property type="entry name" value="RDD"/>
    <property type="match status" value="1"/>
</dbReference>
<evidence type="ECO:0000256" key="1">
    <source>
        <dbReference type="ARBA" id="ARBA00004651"/>
    </source>
</evidence>
<protein>
    <submittedName>
        <fullName evidence="8">RDD family protein</fullName>
    </submittedName>
</protein>
<accession>A0ABU3R0V5</accession>
<reference evidence="8 9" key="1">
    <citation type="submission" date="2023-10" db="EMBL/GenBank/DDBJ databases">
        <title>Psychrosphaera aquimaarina strain SW33 isolated from seawater.</title>
        <authorList>
            <person name="Bayburt H."/>
            <person name="Kim J.M."/>
            <person name="Choi B.J."/>
            <person name="Jeon C.O."/>
        </authorList>
    </citation>
    <scope>NUCLEOTIDE SEQUENCE [LARGE SCALE GENOMIC DNA]</scope>
    <source>
        <strain evidence="8 9">KCTC 52743</strain>
    </source>
</reference>
<feature type="transmembrane region" description="Helical" evidence="6">
    <location>
        <begin position="21"/>
        <end position="44"/>
    </location>
</feature>
<evidence type="ECO:0000256" key="6">
    <source>
        <dbReference type="SAM" id="Phobius"/>
    </source>
</evidence>
<gene>
    <name evidence="8" type="ORF">RT723_09975</name>
</gene>
<evidence type="ECO:0000313" key="9">
    <source>
        <dbReference type="Proteomes" id="UP001257914"/>
    </source>
</evidence>
<evidence type="ECO:0000256" key="3">
    <source>
        <dbReference type="ARBA" id="ARBA00022692"/>
    </source>
</evidence>
<keyword evidence="5 6" id="KW-0472">Membrane</keyword>
<dbReference type="PANTHER" id="PTHR36115:SF10">
    <property type="entry name" value="RDD DOMAIN-CONTAINING PROTEIN"/>
    <property type="match status" value="1"/>
</dbReference>
<dbReference type="Proteomes" id="UP001257914">
    <property type="component" value="Unassembled WGS sequence"/>
</dbReference>
<keyword evidence="4 6" id="KW-1133">Transmembrane helix</keyword>
<keyword evidence="2" id="KW-1003">Cell membrane</keyword>
<evidence type="ECO:0000256" key="5">
    <source>
        <dbReference type="ARBA" id="ARBA00023136"/>
    </source>
</evidence>
<dbReference type="InterPro" id="IPR010432">
    <property type="entry name" value="RDD"/>
</dbReference>
<organism evidence="8 9">
    <name type="scientific">Psychrosphaera aquimarina</name>
    <dbReference type="NCBI Taxonomy" id="2044854"/>
    <lineage>
        <taxon>Bacteria</taxon>
        <taxon>Pseudomonadati</taxon>
        <taxon>Pseudomonadota</taxon>
        <taxon>Gammaproteobacteria</taxon>
        <taxon>Alteromonadales</taxon>
        <taxon>Pseudoalteromonadaceae</taxon>
        <taxon>Psychrosphaera</taxon>
    </lineage>
</organism>
<feature type="domain" description="RDD" evidence="7">
    <location>
        <begin position="8"/>
        <end position="142"/>
    </location>
</feature>
<dbReference type="EMBL" id="JAWCUA010000007">
    <property type="protein sequence ID" value="MDU0113316.1"/>
    <property type="molecule type" value="Genomic_DNA"/>
</dbReference>
<evidence type="ECO:0000259" key="7">
    <source>
        <dbReference type="Pfam" id="PF06271"/>
    </source>
</evidence>
<dbReference type="PANTHER" id="PTHR36115">
    <property type="entry name" value="PROLINE-RICH ANTIGEN HOMOLOG-RELATED"/>
    <property type="match status" value="1"/>
</dbReference>
<evidence type="ECO:0000256" key="2">
    <source>
        <dbReference type="ARBA" id="ARBA00022475"/>
    </source>
</evidence>
<feature type="transmembrane region" description="Helical" evidence="6">
    <location>
        <begin position="64"/>
        <end position="82"/>
    </location>
</feature>
<comment type="caution">
    <text evidence="8">The sequence shown here is derived from an EMBL/GenBank/DDBJ whole genome shotgun (WGS) entry which is preliminary data.</text>
</comment>
<sequence length="186" mass="21210">MSEVFPRAGFFKRLSVIVYDLLAVIALCMLLSIINLGALYALQAFGLFELTGYQDHSAYLNQQWWFKVETVAVIWGFYAWFWHDGGQTLGMRAWRVKIQSTNDEPVTFIRAAKRALFALFGLGNILVLLMPKTKLSLQDRLTNTEMVVLTKEANKQVYLRGIEEPLPKKAHIDEAVPTENAVKKEL</sequence>